<dbReference type="InterPro" id="IPR051785">
    <property type="entry name" value="MMCE/EMCE_epimerase"/>
</dbReference>
<sequence length="150" mass="16342">MNISGMVHVNINCSDYDQSRSFYEMLGFEAIWSVPTTNTAAVAAAVGMPPYRVKGALLALKGATPALVIDLLEWQEPNDVAAPYGHLYHLGISRLALRTTDIDADYAFLKAQGVDILSPPATVAIDADHGSRFFCFQDPDGTFLELVETY</sequence>
<dbReference type="InterPro" id="IPR004360">
    <property type="entry name" value="Glyas_Fos-R_dOase_dom"/>
</dbReference>
<gene>
    <name evidence="3" type="ORF">HQ497_11905</name>
</gene>
<dbReference type="PANTHER" id="PTHR43048">
    <property type="entry name" value="METHYLMALONYL-COA EPIMERASE"/>
    <property type="match status" value="1"/>
</dbReference>
<dbReference type="GO" id="GO:0004493">
    <property type="term" value="F:methylmalonyl-CoA epimerase activity"/>
    <property type="evidence" value="ECO:0007669"/>
    <property type="project" value="TreeGrafter"/>
</dbReference>
<dbReference type="PANTHER" id="PTHR43048:SF6">
    <property type="entry name" value="BLR8189 PROTEIN"/>
    <property type="match status" value="1"/>
</dbReference>
<dbReference type="SUPFAM" id="SSF54593">
    <property type="entry name" value="Glyoxalase/Bleomycin resistance protein/Dihydroxybiphenyl dioxygenase"/>
    <property type="match status" value="1"/>
</dbReference>
<dbReference type="InterPro" id="IPR029068">
    <property type="entry name" value="Glyas_Bleomycin-R_OHBP_Dase"/>
</dbReference>
<dbReference type="GO" id="GO:0046491">
    <property type="term" value="P:L-methylmalonyl-CoA metabolic process"/>
    <property type="evidence" value="ECO:0007669"/>
    <property type="project" value="TreeGrafter"/>
</dbReference>
<dbReference type="InterPro" id="IPR037523">
    <property type="entry name" value="VOC_core"/>
</dbReference>
<protein>
    <submittedName>
        <fullName evidence="3">VOC family protein</fullName>
    </submittedName>
</protein>
<dbReference type="Proteomes" id="UP000754644">
    <property type="component" value="Unassembled WGS sequence"/>
</dbReference>
<dbReference type="AlphaFoldDB" id="A0A972VYT3"/>
<accession>A0A972VYT3</accession>
<evidence type="ECO:0000256" key="1">
    <source>
        <dbReference type="ARBA" id="ARBA00022723"/>
    </source>
</evidence>
<proteinExistence type="predicted"/>
<dbReference type="PROSITE" id="PS51819">
    <property type="entry name" value="VOC"/>
    <property type="match status" value="1"/>
</dbReference>
<evidence type="ECO:0000313" key="3">
    <source>
        <dbReference type="EMBL" id="NQV66056.1"/>
    </source>
</evidence>
<dbReference type="Gene3D" id="3.10.180.10">
    <property type="entry name" value="2,3-Dihydroxybiphenyl 1,2-Dioxygenase, domain 1"/>
    <property type="match status" value="1"/>
</dbReference>
<evidence type="ECO:0000313" key="4">
    <source>
        <dbReference type="Proteomes" id="UP000754644"/>
    </source>
</evidence>
<evidence type="ECO:0000259" key="2">
    <source>
        <dbReference type="PROSITE" id="PS51819"/>
    </source>
</evidence>
<feature type="domain" description="VOC" evidence="2">
    <location>
        <begin position="5"/>
        <end position="149"/>
    </location>
</feature>
<dbReference type="GO" id="GO:0046872">
    <property type="term" value="F:metal ion binding"/>
    <property type="evidence" value="ECO:0007669"/>
    <property type="project" value="UniProtKB-KW"/>
</dbReference>
<comment type="caution">
    <text evidence="3">The sequence shown here is derived from an EMBL/GenBank/DDBJ whole genome shotgun (WGS) entry which is preliminary data.</text>
</comment>
<reference evidence="3" key="1">
    <citation type="submission" date="2020-05" db="EMBL/GenBank/DDBJ databases">
        <title>Sulfur intermediates as new biogeochemical hubs in an aquatic model microbial ecosystem.</title>
        <authorList>
            <person name="Vigneron A."/>
        </authorList>
    </citation>
    <scope>NUCLEOTIDE SEQUENCE</scope>
    <source>
        <strain evidence="3">Bin.250</strain>
    </source>
</reference>
<dbReference type="Pfam" id="PF00903">
    <property type="entry name" value="Glyoxalase"/>
    <property type="match status" value="1"/>
</dbReference>
<dbReference type="EMBL" id="JABMOJ010000450">
    <property type="protein sequence ID" value="NQV66056.1"/>
    <property type="molecule type" value="Genomic_DNA"/>
</dbReference>
<keyword evidence="1" id="KW-0479">Metal-binding</keyword>
<organism evidence="3 4">
    <name type="scientific">SAR86 cluster bacterium</name>
    <dbReference type="NCBI Taxonomy" id="2030880"/>
    <lineage>
        <taxon>Bacteria</taxon>
        <taxon>Pseudomonadati</taxon>
        <taxon>Pseudomonadota</taxon>
        <taxon>Gammaproteobacteria</taxon>
        <taxon>SAR86 cluster</taxon>
    </lineage>
</organism>
<name>A0A972VYT3_9GAMM</name>